<dbReference type="AlphaFoldDB" id="A0A2N4TKS3"/>
<accession>A0A2N4TKS3</accession>
<comment type="caution">
    <text evidence="1">The sequence shown here is derived from an EMBL/GenBank/DDBJ whole genome shotgun (WGS) entry which is preliminary data.</text>
</comment>
<proteinExistence type="predicted"/>
<reference evidence="1 2" key="1">
    <citation type="submission" date="2017-12" db="EMBL/GenBank/DDBJ databases">
        <title>Draft genome sequence of Ralstonia pickettii 52.</title>
        <authorList>
            <person name="Zheng B."/>
        </authorList>
    </citation>
    <scope>NUCLEOTIDE SEQUENCE [LARGE SCALE GENOMIC DNA]</scope>
    <source>
        <strain evidence="1 2">52</strain>
    </source>
</reference>
<evidence type="ECO:0000313" key="1">
    <source>
        <dbReference type="EMBL" id="PLC40310.1"/>
    </source>
</evidence>
<dbReference type="OrthoDB" id="9989581at2"/>
<sequence>MSLRLILSARAMRCASAPASGTRIALPGRFSCIVALSLLLGACATPAPLDVSQSAHLVRTSVSAKPVVASVVIKNEAPPPTPHEHKVFDTTFVPVPAETAAIVAADLKRYFDEATVHVDGCKQRIVVRIERADAYWEFNAVDKVPIVSLFTMPGRRNYFMNVRVSFEVEQDGKVVRTYVANERFVLPDGKANGQDDIEESTRRLIAQYREQFFAGLDKAFTTRYLD</sequence>
<dbReference type="Proteomes" id="UP000234456">
    <property type="component" value="Unassembled WGS sequence"/>
</dbReference>
<name>A0A2N4TKS3_RALPI</name>
<gene>
    <name evidence="1" type="ORF">C0Q88_23415</name>
</gene>
<protein>
    <submittedName>
        <fullName evidence="1">Uncharacterized protein</fullName>
    </submittedName>
</protein>
<organism evidence="1 2">
    <name type="scientific">Ralstonia pickettii</name>
    <name type="common">Burkholderia pickettii</name>
    <dbReference type="NCBI Taxonomy" id="329"/>
    <lineage>
        <taxon>Bacteria</taxon>
        <taxon>Pseudomonadati</taxon>
        <taxon>Pseudomonadota</taxon>
        <taxon>Betaproteobacteria</taxon>
        <taxon>Burkholderiales</taxon>
        <taxon>Burkholderiaceae</taxon>
        <taxon>Ralstonia</taxon>
    </lineage>
</organism>
<dbReference type="EMBL" id="PKQE01000007">
    <property type="protein sequence ID" value="PLC40310.1"/>
    <property type="molecule type" value="Genomic_DNA"/>
</dbReference>
<dbReference type="RefSeq" id="WP_102067467.1">
    <property type="nucleotide sequence ID" value="NZ_PKQE01000007.1"/>
</dbReference>
<evidence type="ECO:0000313" key="2">
    <source>
        <dbReference type="Proteomes" id="UP000234456"/>
    </source>
</evidence>